<proteinExistence type="inferred from homology"/>
<dbReference type="InterPro" id="IPR020845">
    <property type="entry name" value="AMP-binding_CS"/>
</dbReference>
<dbReference type="Pfam" id="PF00501">
    <property type="entry name" value="AMP-binding"/>
    <property type="match status" value="1"/>
</dbReference>
<dbReference type="PANTHER" id="PTHR43201:SF8">
    <property type="entry name" value="ACYL-COA SYNTHETASE FAMILY MEMBER 3"/>
    <property type="match status" value="1"/>
</dbReference>
<comment type="similarity">
    <text evidence="1">Belongs to the ATP-dependent AMP-binding enzyme family.</text>
</comment>
<feature type="domain" description="AMP-binding enzyme C-terminal" evidence="3">
    <location>
        <begin position="338"/>
        <end position="410"/>
    </location>
</feature>
<organism evidence="4 5">
    <name type="scientific">Roseimicrobium gellanilyticum</name>
    <dbReference type="NCBI Taxonomy" id="748857"/>
    <lineage>
        <taxon>Bacteria</taxon>
        <taxon>Pseudomonadati</taxon>
        <taxon>Verrucomicrobiota</taxon>
        <taxon>Verrucomicrobiia</taxon>
        <taxon>Verrucomicrobiales</taxon>
        <taxon>Verrucomicrobiaceae</taxon>
        <taxon>Roseimicrobium</taxon>
    </lineage>
</organism>
<dbReference type="Pfam" id="PF13193">
    <property type="entry name" value="AMP-binding_C"/>
    <property type="match status" value="1"/>
</dbReference>
<evidence type="ECO:0000256" key="1">
    <source>
        <dbReference type="ARBA" id="ARBA00006432"/>
    </source>
</evidence>
<accession>A0A366HH97</accession>
<dbReference type="AlphaFoldDB" id="A0A366HH97"/>
<name>A0A366HH97_9BACT</name>
<sequence>MTGMLYARWQQTLSQHRDEVAVMDAVSGASWTFAALQRSLDSLPALAVGALHVASIADGVLAFVIQTLWAWRDGAVLCPMEREGGRVPDVRGMPTGIAHLKMTSGSTGEPRTVMFRGEQLAADADNIRSTMELDRACPNVAVISVAHSYGFSNLVLPLLLQGHPLVMVPDALPSSLRAACAVGHRVTLPAVPAMWRAWWQSGLIKEMPVALAISAGAPLPLDVERGVYEETGIKIHNFFGSSECGGIAYDRATTPRDDASLAGTAMDGVTLSIAEGGRLVVESAAAGQGYWPADDEALGGGKFFTSDLVEIQEGRVLMRGRVSDAINIAGRKLNPADVEAALLSCEGVKHCVVFGVASADPARCEDTIACVNAAEDLTPARLSAWLGERLQTWQLPRKYWLCSELVPNTRGKISRAEWREKWLSAQPVKV</sequence>
<dbReference type="OrthoDB" id="180474at2"/>
<dbReference type="Gene3D" id="3.40.50.12780">
    <property type="entry name" value="N-terminal domain of ligase-like"/>
    <property type="match status" value="1"/>
</dbReference>
<dbReference type="InterPro" id="IPR000873">
    <property type="entry name" value="AMP-dep_synth/lig_dom"/>
</dbReference>
<evidence type="ECO:0000259" key="3">
    <source>
        <dbReference type="Pfam" id="PF13193"/>
    </source>
</evidence>
<dbReference type="RefSeq" id="WP_113959947.1">
    <property type="nucleotide sequence ID" value="NZ_QNRR01000007.1"/>
</dbReference>
<comment type="caution">
    <text evidence="4">The sequence shown here is derived from an EMBL/GenBank/DDBJ whole genome shotgun (WGS) entry which is preliminary data.</text>
</comment>
<dbReference type="CDD" id="cd04433">
    <property type="entry name" value="AFD_class_I"/>
    <property type="match status" value="1"/>
</dbReference>
<dbReference type="PROSITE" id="PS00455">
    <property type="entry name" value="AMP_BINDING"/>
    <property type="match status" value="1"/>
</dbReference>
<protein>
    <submittedName>
        <fullName evidence="4">Acyl-CoA synthetase (AMP-forming)/AMP-acid ligase II</fullName>
    </submittedName>
</protein>
<feature type="domain" description="AMP-dependent synthetase/ligase" evidence="2">
    <location>
        <begin position="94"/>
        <end position="286"/>
    </location>
</feature>
<dbReference type="PANTHER" id="PTHR43201">
    <property type="entry name" value="ACYL-COA SYNTHETASE"/>
    <property type="match status" value="1"/>
</dbReference>
<evidence type="ECO:0000313" key="5">
    <source>
        <dbReference type="Proteomes" id="UP000253426"/>
    </source>
</evidence>
<reference evidence="4 5" key="1">
    <citation type="submission" date="2018-06" db="EMBL/GenBank/DDBJ databases">
        <title>Genomic Encyclopedia of Type Strains, Phase IV (KMG-IV): sequencing the most valuable type-strain genomes for metagenomic binning, comparative biology and taxonomic classification.</title>
        <authorList>
            <person name="Goeker M."/>
        </authorList>
    </citation>
    <scope>NUCLEOTIDE SEQUENCE [LARGE SCALE GENOMIC DNA]</scope>
    <source>
        <strain evidence="4 5">DSM 25532</strain>
    </source>
</reference>
<evidence type="ECO:0000259" key="2">
    <source>
        <dbReference type="Pfam" id="PF00501"/>
    </source>
</evidence>
<dbReference type="InterPro" id="IPR042099">
    <property type="entry name" value="ANL_N_sf"/>
</dbReference>
<dbReference type="Proteomes" id="UP000253426">
    <property type="component" value="Unassembled WGS sequence"/>
</dbReference>
<keyword evidence="4" id="KW-0436">Ligase</keyword>
<dbReference type="GO" id="GO:0031956">
    <property type="term" value="F:medium-chain fatty acid-CoA ligase activity"/>
    <property type="evidence" value="ECO:0007669"/>
    <property type="project" value="TreeGrafter"/>
</dbReference>
<keyword evidence="5" id="KW-1185">Reference proteome</keyword>
<dbReference type="GO" id="GO:0006631">
    <property type="term" value="P:fatty acid metabolic process"/>
    <property type="evidence" value="ECO:0007669"/>
    <property type="project" value="TreeGrafter"/>
</dbReference>
<dbReference type="Gene3D" id="3.30.300.30">
    <property type="match status" value="1"/>
</dbReference>
<dbReference type="InterPro" id="IPR025110">
    <property type="entry name" value="AMP-bd_C"/>
</dbReference>
<dbReference type="InterPro" id="IPR045851">
    <property type="entry name" value="AMP-bd_C_sf"/>
</dbReference>
<dbReference type="EMBL" id="QNRR01000007">
    <property type="protein sequence ID" value="RBP41306.1"/>
    <property type="molecule type" value="Genomic_DNA"/>
</dbReference>
<evidence type="ECO:0000313" key="4">
    <source>
        <dbReference type="EMBL" id="RBP41306.1"/>
    </source>
</evidence>
<gene>
    <name evidence="4" type="ORF">DES53_107137</name>
</gene>
<dbReference type="SUPFAM" id="SSF56801">
    <property type="entry name" value="Acetyl-CoA synthetase-like"/>
    <property type="match status" value="1"/>
</dbReference>